<keyword evidence="2" id="KW-1185">Reference proteome</keyword>
<organism evidence="1 2">
    <name type="scientific">Hexamita inflata</name>
    <dbReference type="NCBI Taxonomy" id="28002"/>
    <lineage>
        <taxon>Eukaryota</taxon>
        <taxon>Metamonada</taxon>
        <taxon>Diplomonadida</taxon>
        <taxon>Hexamitidae</taxon>
        <taxon>Hexamitinae</taxon>
        <taxon>Hexamita</taxon>
    </lineage>
</organism>
<reference evidence="1 2" key="1">
    <citation type="submission" date="2024-07" db="EMBL/GenBank/DDBJ databases">
        <authorList>
            <person name="Akdeniz Z."/>
        </authorList>
    </citation>
    <scope>NUCLEOTIDE SEQUENCE [LARGE SCALE GENOMIC DNA]</scope>
</reference>
<comment type="caution">
    <text evidence="1">The sequence shown here is derived from an EMBL/GenBank/DDBJ whole genome shotgun (WGS) entry which is preliminary data.</text>
</comment>
<sequence>MEWKQQTQSYRNCLFGPNWHESEANSLSSNVCEQCGQSHGQTVFIQKHWLQQTGFQRALEKISVVYLKYDVKIKFTIYLLYTSKSIKFKSGKILFVILSVITTLPRSQGDSLFSLIRGLPFSTPLQVKCIQKYLNAYSFLQRAPCKRVDLPPYKRKCDPLLSKVMQYLAYCQ</sequence>
<protein>
    <submittedName>
        <fullName evidence="1">Hypothetical_protein</fullName>
    </submittedName>
</protein>
<evidence type="ECO:0000313" key="2">
    <source>
        <dbReference type="Proteomes" id="UP001642409"/>
    </source>
</evidence>
<name>A0ABP1HEC8_9EUKA</name>
<dbReference type="EMBL" id="CAXDID020000026">
    <property type="protein sequence ID" value="CAL5991036.1"/>
    <property type="molecule type" value="Genomic_DNA"/>
</dbReference>
<evidence type="ECO:0000313" key="1">
    <source>
        <dbReference type="EMBL" id="CAL5991036.1"/>
    </source>
</evidence>
<dbReference type="Proteomes" id="UP001642409">
    <property type="component" value="Unassembled WGS sequence"/>
</dbReference>
<proteinExistence type="predicted"/>
<gene>
    <name evidence="1" type="ORF">HINF_LOCUS11868</name>
</gene>
<accession>A0ABP1HEC8</accession>